<dbReference type="PANTHER" id="PTHR33164:SF103">
    <property type="entry name" value="REGULATORY PROTEIN MARR"/>
    <property type="match status" value="1"/>
</dbReference>
<dbReference type="PROSITE" id="PS50995">
    <property type="entry name" value="HTH_MARR_2"/>
    <property type="match status" value="1"/>
</dbReference>
<keyword evidence="3" id="KW-1185">Reference proteome</keyword>
<dbReference type="Pfam" id="PF12802">
    <property type="entry name" value="MarR_2"/>
    <property type="match status" value="1"/>
</dbReference>
<dbReference type="InterPro" id="IPR039422">
    <property type="entry name" value="MarR/SlyA-like"/>
</dbReference>
<dbReference type="GO" id="GO:0006950">
    <property type="term" value="P:response to stress"/>
    <property type="evidence" value="ECO:0007669"/>
    <property type="project" value="TreeGrafter"/>
</dbReference>
<dbReference type="OrthoDB" id="122135at2"/>
<dbReference type="InterPro" id="IPR036388">
    <property type="entry name" value="WH-like_DNA-bd_sf"/>
</dbReference>
<dbReference type="Gene3D" id="1.10.10.10">
    <property type="entry name" value="Winged helix-like DNA-binding domain superfamily/Winged helix DNA-binding domain"/>
    <property type="match status" value="1"/>
</dbReference>
<dbReference type="GO" id="GO:0003700">
    <property type="term" value="F:DNA-binding transcription factor activity"/>
    <property type="evidence" value="ECO:0007669"/>
    <property type="project" value="InterPro"/>
</dbReference>
<reference evidence="2 3" key="1">
    <citation type="submission" date="2019-01" db="EMBL/GenBank/DDBJ databases">
        <title>Lactibacter flavus gen. nov., sp. nov., a novel bacterium of the family Propionibacteriaceae isolated from raw milk and dairy products.</title>
        <authorList>
            <person name="Huptas C."/>
            <person name="Wenning M."/>
            <person name="Breitenwieser F."/>
            <person name="Doll E."/>
            <person name="Von Neubeck M."/>
            <person name="Busse H.-J."/>
            <person name="Scherer S."/>
        </authorList>
    </citation>
    <scope>NUCLEOTIDE SEQUENCE [LARGE SCALE GENOMIC DNA]</scope>
    <source>
        <strain evidence="2 3">KCTC 33808</strain>
    </source>
</reference>
<evidence type="ECO:0000313" key="3">
    <source>
        <dbReference type="Proteomes" id="UP000292373"/>
    </source>
</evidence>
<evidence type="ECO:0000259" key="1">
    <source>
        <dbReference type="PROSITE" id="PS50995"/>
    </source>
</evidence>
<dbReference type="EMBL" id="SDMQ01000002">
    <property type="protein sequence ID" value="TBT87407.1"/>
    <property type="molecule type" value="Genomic_DNA"/>
</dbReference>
<dbReference type="SMART" id="SM00347">
    <property type="entry name" value="HTH_MARR"/>
    <property type="match status" value="1"/>
</dbReference>
<dbReference type="PANTHER" id="PTHR33164">
    <property type="entry name" value="TRANSCRIPTIONAL REGULATOR, MARR FAMILY"/>
    <property type="match status" value="1"/>
</dbReference>
<protein>
    <submittedName>
        <fullName evidence="2">MarR family transcriptional regulator</fullName>
    </submittedName>
</protein>
<dbReference type="Proteomes" id="UP000292373">
    <property type="component" value="Unassembled WGS sequence"/>
</dbReference>
<sequence>MSWARSRGSIRCGPRASGPPIISVMGPPSRKLVMLRLPQYKREDVVDIPETELADLILRVARRLRRANAIELQGLPVNPHQARALRLVARLEPVRMADLAEHLHVAARSATDVVDSLVAGGWVARSPDPADGRARLLSLTASGERLLSEVLDARTRAADGALAGISPETRTHLAAALEGVLEATEAG</sequence>
<evidence type="ECO:0000313" key="2">
    <source>
        <dbReference type="EMBL" id="TBT87407.1"/>
    </source>
</evidence>
<comment type="caution">
    <text evidence="2">The sequence shown here is derived from an EMBL/GenBank/DDBJ whole genome shotgun (WGS) entry which is preliminary data.</text>
</comment>
<name>A0A4V6MV32_9ACTN</name>
<accession>A0A4V6MV32</accession>
<gene>
    <name evidence="2" type="ORF">ET989_03625</name>
</gene>
<proteinExistence type="predicted"/>
<dbReference type="AlphaFoldDB" id="A0A4V6MV32"/>
<feature type="domain" description="HTH marR-type" evidence="1">
    <location>
        <begin position="50"/>
        <end position="182"/>
    </location>
</feature>
<dbReference type="SUPFAM" id="SSF46785">
    <property type="entry name" value="Winged helix' DNA-binding domain"/>
    <property type="match status" value="1"/>
</dbReference>
<dbReference type="InterPro" id="IPR036390">
    <property type="entry name" value="WH_DNA-bd_sf"/>
</dbReference>
<dbReference type="InterPro" id="IPR000835">
    <property type="entry name" value="HTH_MarR-typ"/>
</dbReference>
<organism evidence="2 3">
    <name type="scientific">Propioniciclava sinopodophylli</name>
    <dbReference type="NCBI Taxonomy" id="1837344"/>
    <lineage>
        <taxon>Bacteria</taxon>
        <taxon>Bacillati</taxon>
        <taxon>Actinomycetota</taxon>
        <taxon>Actinomycetes</taxon>
        <taxon>Propionibacteriales</taxon>
        <taxon>Propionibacteriaceae</taxon>
        <taxon>Propioniciclava</taxon>
    </lineage>
</organism>